<evidence type="ECO:0000313" key="3">
    <source>
        <dbReference type="EMBL" id="KAF4368061.1"/>
    </source>
</evidence>
<dbReference type="CDD" id="cd06222">
    <property type="entry name" value="RNase_H_like"/>
    <property type="match status" value="1"/>
</dbReference>
<evidence type="ECO:0008006" key="5">
    <source>
        <dbReference type="Google" id="ProtNLM"/>
    </source>
</evidence>
<dbReference type="GO" id="GO:0004523">
    <property type="term" value="F:RNA-DNA hybrid ribonuclease activity"/>
    <property type="evidence" value="ECO:0007669"/>
    <property type="project" value="InterPro"/>
</dbReference>
<dbReference type="Pfam" id="PF13966">
    <property type="entry name" value="zf-RVT"/>
    <property type="match status" value="1"/>
</dbReference>
<organism evidence="3 4">
    <name type="scientific">Cannabis sativa</name>
    <name type="common">Hemp</name>
    <name type="synonym">Marijuana</name>
    <dbReference type="NCBI Taxonomy" id="3483"/>
    <lineage>
        <taxon>Eukaryota</taxon>
        <taxon>Viridiplantae</taxon>
        <taxon>Streptophyta</taxon>
        <taxon>Embryophyta</taxon>
        <taxon>Tracheophyta</taxon>
        <taxon>Spermatophyta</taxon>
        <taxon>Magnoliopsida</taxon>
        <taxon>eudicotyledons</taxon>
        <taxon>Gunneridae</taxon>
        <taxon>Pentapetalae</taxon>
        <taxon>rosids</taxon>
        <taxon>fabids</taxon>
        <taxon>Rosales</taxon>
        <taxon>Cannabaceae</taxon>
        <taxon>Cannabis</taxon>
    </lineage>
</organism>
<feature type="domain" description="Reverse transcriptase zinc-binding" evidence="2">
    <location>
        <begin position="266"/>
        <end position="351"/>
    </location>
</feature>
<name>A0A7J6FBI2_CANSA</name>
<dbReference type="Gene3D" id="3.60.10.10">
    <property type="entry name" value="Endonuclease/exonuclease/phosphatase"/>
    <property type="match status" value="1"/>
</dbReference>
<dbReference type="SUPFAM" id="SSF56219">
    <property type="entry name" value="DNase I-like"/>
    <property type="match status" value="1"/>
</dbReference>
<feature type="domain" description="RNase H type-1" evidence="1">
    <location>
        <begin position="472"/>
        <end position="588"/>
    </location>
</feature>
<evidence type="ECO:0000259" key="1">
    <source>
        <dbReference type="Pfam" id="PF13456"/>
    </source>
</evidence>
<sequence>MMTDQSEKFGGISLSYTDCQGLRDFLEITGGVDLGSVGVFYTWSNGRDFHNLIRERLDRVIGDTSWIMSFPKAGVRTLPIKDSDHAPILLDLLFDRERFFTPFRFLDAWTRDPGYREVIQKAWELVVTGTRSFQLMSRLKESRKLLSKWNREVFGFCKAKLRIMASRDLIRNEAYFLVGSGRNVDIWHSPWVPWLSWEEYVASFNPRIQERGVTVSSLLLSDSSWSMEVMGRMFRPSLSTMMGSIPNLSSSTPDELIWKASKDGSFSVKVAYQAIIRGRSGLEDELWKLIWRSKVYERAKCFLWKIARDILPFGSRLHQIFGNISTSILCLAEEDSPIHLFFRCDVAKQIWRSGPWGICSEALVFQDNKAMVRWLLTPSNLPLANAGERSRFTLYAIMVCFHLWKYRNMVFHDGIKWPIPKLQQAILADANSLADLEDVEELQPHTPTVADMALGLDTRQYPWSNFNIFVDAAVRGRSGIVALIVFDLTGQVVEAATSRHEVGSALEAELVAIREACALSARRNWANSLLLSDCQVAVAGLKARRSPDWTVRCCFDRSLQAMSTAPNSGLVWIPRKLNVAAHDLAAWAANFSCFRAFSDREVAPFVATMNFVF</sequence>
<protein>
    <recommendedName>
        <fullName evidence="5">RNase H type-1 domain-containing protein</fullName>
    </recommendedName>
</protein>
<dbReference type="PANTHER" id="PTHR33710">
    <property type="entry name" value="BNAC02G09200D PROTEIN"/>
    <property type="match status" value="1"/>
</dbReference>
<dbReference type="Gene3D" id="3.30.420.10">
    <property type="entry name" value="Ribonuclease H-like superfamily/Ribonuclease H"/>
    <property type="match status" value="1"/>
</dbReference>
<dbReference type="InterPro" id="IPR012337">
    <property type="entry name" value="RNaseH-like_sf"/>
</dbReference>
<dbReference type="Proteomes" id="UP000525078">
    <property type="component" value="Unassembled WGS sequence"/>
</dbReference>
<gene>
    <name evidence="3" type="ORF">F8388_002672</name>
</gene>
<evidence type="ECO:0000313" key="4">
    <source>
        <dbReference type="Proteomes" id="UP000525078"/>
    </source>
</evidence>
<reference evidence="3 4" key="1">
    <citation type="journal article" date="2020" name="bioRxiv">
        <title>Sequence and annotation of 42 cannabis genomes reveals extensive copy number variation in cannabinoid synthesis and pathogen resistance genes.</title>
        <authorList>
            <person name="Mckernan K.J."/>
            <person name="Helbert Y."/>
            <person name="Kane L.T."/>
            <person name="Ebling H."/>
            <person name="Zhang L."/>
            <person name="Liu B."/>
            <person name="Eaton Z."/>
            <person name="Mclaughlin S."/>
            <person name="Kingan S."/>
            <person name="Baybayan P."/>
            <person name="Concepcion G."/>
            <person name="Jordan M."/>
            <person name="Riva A."/>
            <person name="Barbazuk W."/>
            <person name="Harkins T."/>
        </authorList>
    </citation>
    <scope>NUCLEOTIDE SEQUENCE [LARGE SCALE GENOMIC DNA]</scope>
    <source>
        <strain evidence="4">cv. Jamaican Lion 4</strain>
        <tissue evidence="3">Leaf</tissue>
    </source>
</reference>
<dbReference type="InterPro" id="IPR044730">
    <property type="entry name" value="RNase_H-like_dom_plant"/>
</dbReference>
<dbReference type="InterPro" id="IPR036691">
    <property type="entry name" value="Endo/exonu/phosph_ase_sf"/>
</dbReference>
<evidence type="ECO:0000259" key="2">
    <source>
        <dbReference type="Pfam" id="PF13966"/>
    </source>
</evidence>
<dbReference type="PANTHER" id="PTHR33710:SF77">
    <property type="entry name" value="DNASE I-LIKE SUPERFAMILY PROTEIN"/>
    <property type="match status" value="1"/>
</dbReference>
<dbReference type="EMBL" id="JAATIP010000137">
    <property type="protein sequence ID" value="KAF4368061.1"/>
    <property type="molecule type" value="Genomic_DNA"/>
</dbReference>
<dbReference type="SUPFAM" id="SSF53098">
    <property type="entry name" value="Ribonuclease H-like"/>
    <property type="match status" value="1"/>
</dbReference>
<proteinExistence type="predicted"/>
<comment type="caution">
    <text evidence="3">The sequence shown here is derived from an EMBL/GenBank/DDBJ whole genome shotgun (WGS) entry which is preliminary data.</text>
</comment>
<dbReference type="InterPro" id="IPR036397">
    <property type="entry name" value="RNaseH_sf"/>
</dbReference>
<dbReference type="GO" id="GO:0003676">
    <property type="term" value="F:nucleic acid binding"/>
    <property type="evidence" value="ECO:0007669"/>
    <property type="project" value="InterPro"/>
</dbReference>
<dbReference type="InterPro" id="IPR026960">
    <property type="entry name" value="RVT-Znf"/>
</dbReference>
<dbReference type="Pfam" id="PF13456">
    <property type="entry name" value="RVT_3"/>
    <property type="match status" value="1"/>
</dbReference>
<dbReference type="AlphaFoldDB" id="A0A7J6FBI2"/>
<dbReference type="InterPro" id="IPR002156">
    <property type="entry name" value="RNaseH_domain"/>
</dbReference>
<accession>A0A7J6FBI2</accession>